<feature type="region of interest" description="Disordered" evidence="6">
    <location>
        <begin position="392"/>
        <end position="422"/>
    </location>
</feature>
<protein>
    <recommendedName>
        <fullName evidence="7">Ubiquitin-like protease family profile domain-containing protein</fullName>
    </recommendedName>
</protein>
<feature type="region of interest" description="Disordered" evidence="6">
    <location>
        <begin position="651"/>
        <end position="687"/>
    </location>
</feature>
<keyword evidence="3" id="KW-0645">Protease</keyword>
<dbReference type="Gene3D" id="3.40.395.10">
    <property type="entry name" value="Adenoviral Proteinase, Chain A"/>
    <property type="match status" value="1"/>
</dbReference>
<dbReference type="PROSITE" id="PS50600">
    <property type="entry name" value="ULP_PROTEASE"/>
    <property type="match status" value="1"/>
</dbReference>
<evidence type="ECO:0000256" key="1">
    <source>
        <dbReference type="ARBA" id="ARBA00005234"/>
    </source>
</evidence>
<feature type="compositionally biased region" description="Basic and acidic residues" evidence="6">
    <location>
        <begin position="226"/>
        <end position="242"/>
    </location>
</feature>
<keyword evidence="2" id="KW-0597">Phosphoprotein</keyword>
<keyword evidence="5" id="KW-0378">Hydrolase</keyword>
<sequence>MKKLYSSEYLHNALEWLPSCLYLKVLQISLQIFLREANGLNGAKDDLLSNLDNRRPLLVIDLVALPLHSKTIRPKLLLRKVLAVHSYVDNISSPTGPPSTSQRTPPQLPHLVIDLDDRSEMNPANQSTGTQLTTSPSRRTSQPSQMVNKNSRDRQDEARLLGGTIRFVEIEWIQWGAQLTGAPFFFFNRDPNAVPIKPSATMPSKTKKPGSNYSFSPSDKISNKIRTSEPVRARAKPKEHASNMRRNPTLPDDAFEESSRPSKKRRQGILGPAIGSTTTTDVIEDRSHLGAWDSPQQGLQPKRKGSIGFSHRLNEYKEVEDGLSMSPTRRRTQIKQHAAAHIPDEQFTEKAAQQRRGVRKQNEYQVPKGNAKHKADDELQVIDRVEVKVKKSDQEKFAGSHQNRSLDSGRESPDAIQGDITTDPKKIITTKSTKVPRPLNTEMQSQTITRKRSPADIRPTEFSSPQGKKKIKHSHQKFANKSTLKASYLRVGSFSKQCRDEEFAPIHITDAGFELRADLLGDDQELKIPFNQIRAFYYSNGVTKKKATMILTGWKNNSSNLRMDLEFCNKKEQQAVTLIKHLLEPHGIFIDVKDEYVLKNSDEMSAKFHQYKKQHAHADDRNLMSLPSYGPNTVPEIPKGRLKLRDNLRQANGQVPEPKGSRLRKGSLDLGQNSRSIAKDRDHQTSDLNATVESELPVEPLGTVGRGTRSRTLREVPKAYSALNGSGPSTNHLNSALLEDDSFRENWNQPLVYPPNGKKKAEVTLDDRDRLREDTYLNDNLIAFYMRFLQENLERTNPDAAKRIYFFNSYFFATLRPPGTSLFNYKGVEKWTRSVDLFGYDYILVPINEHQHWYVAVICNLPSLSFGDAEPVEQAEQAQTPSSAEEAETPRPADVQKIDESPEPQAEPESDSSTGQRLEQNHNQSPGPLKEQNTRKNLASIIMEQQRSTNEGANIPEPEPQVGSGESDADKKSNPTPHLSKEAAQQLAQDEAAASQSATRKKSRVSAAHKLNPNQPTIITFDSLDVSRSPTIKVLREYISAEAKGKRGVQIQTSGIKGMRGRGIPLQPNFSDCGLYLLAYLEKFIQSPDWFIAKVLQRGMDSDVDWPPLGSGLLRYRLRTFLDDLYTEQNLKGQSSKWPRMADRSPINYLLGPNVPHKDDTSADDMVPESQPEPRQENNTSSIPEKDLTPVDPGTQKASEAHKEERARGQLQMASAETTPTSRSKNAASGKPQSKHSSLPKDQPVIQVPGSQEEPEIPRTPSPAEPQQTRRKHRDRFKN</sequence>
<proteinExistence type="inferred from homology"/>
<evidence type="ECO:0000256" key="4">
    <source>
        <dbReference type="ARBA" id="ARBA00022786"/>
    </source>
</evidence>
<feature type="region of interest" description="Disordered" evidence="6">
    <location>
        <begin position="870"/>
        <end position="934"/>
    </location>
</feature>
<feature type="region of interest" description="Disordered" evidence="6">
    <location>
        <begin position="196"/>
        <end position="280"/>
    </location>
</feature>
<keyword evidence="9" id="KW-1185">Reference proteome</keyword>
<feature type="compositionally biased region" description="Polar residues" evidence="6">
    <location>
        <begin position="911"/>
        <end position="926"/>
    </location>
</feature>
<reference evidence="8" key="2">
    <citation type="journal article" date="2023" name="IMA Fungus">
        <title>Comparative genomic study of the Penicillium genus elucidates a diverse pangenome and 15 lateral gene transfer events.</title>
        <authorList>
            <person name="Petersen C."/>
            <person name="Sorensen T."/>
            <person name="Nielsen M.R."/>
            <person name="Sondergaard T.E."/>
            <person name="Sorensen J.L."/>
            <person name="Fitzpatrick D.A."/>
            <person name="Frisvad J.C."/>
            <person name="Nielsen K.L."/>
        </authorList>
    </citation>
    <scope>NUCLEOTIDE SEQUENCE</scope>
    <source>
        <strain evidence="8">IBT 35675</strain>
    </source>
</reference>
<feature type="region of interest" description="Disordered" evidence="6">
    <location>
        <begin position="444"/>
        <end position="476"/>
    </location>
</feature>
<dbReference type="Pfam" id="PF02902">
    <property type="entry name" value="Peptidase_C48"/>
    <property type="match status" value="2"/>
</dbReference>
<feature type="region of interest" description="Disordered" evidence="6">
    <location>
        <begin position="120"/>
        <end position="155"/>
    </location>
</feature>
<accession>A0A9W9R2J1</accession>
<evidence type="ECO:0000256" key="3">
    <source>
        <dbReference type="ARBA" id="ARBA00022670"/>
    </source>
</evidence>
<keyword evidence="4" id="KW-0833">Ubl conjugation pathway</keyword>
<feature type="compositionally biased region" description="Polar residues" evidence="6">
    <location>
        <begin position="201"/>
        <end position="220"/>
    </location>
</feature>
<evidence type="ECO:0000256" key="2">
    <source>
        <dbReference type="ARBA" id="ARBA00022553"/>
    </source>
</evidence>
<feature type="region of interest" description="Disordered" evidence="6">
    <location>
        <begin position="349"/>
        <end position="375"/>
    </location>
</feature>
<feature type="compositionally biased region" description="Basic residues" evidence="6">
    <location>
        <begin position="1269"/>
        <end position="1279"/>
    </location>
</feature>
<feature type="region of interest" description="Disordered" evidence="6">
    <location>
        <begin position="947"/>
        <end position="1010"/>
    </location>
</feature>
<dbReference type="GO" id="GO:0070139">
    <property type="term" value="F:SUMO-specific endopeptidase activity"/>
    <property type="evidence" value="ECO:0007669"/>
    <property type="project" value="TreeGrafter"/>
</dbReference>
<evidence type="ECO:0000259" key="7">
    <source>
        <dbReference type="PROSITE" id="PS50600"/>
    </source>
</evidence>
<dbReference type="InterPro" id="IPR038765">
    <property type="entry name" value="Papain-like_cys_pep_sf"/>
</dbReference>
<feature type="compositionally biased region" description="Basic residues" evidence="6">
    <location>
        <begin position="467"/>
        <end position="476"/>
    </location>
</feature>
<dbReference type="EMBL" id="JAPZBR010000006">
    <property type="protein sequence ID" value="KAJ5350944.1"/>
    <property type="molecule type" value="Genomic_DNA"/>
</dbReference>
<dbReference type="GO" id="GO:0005737">
    <property type="term" value="C:cytoplasm"/>
    <property type="evidence" value="ECO:0007669"/>
    <property type="project" value="TreeGrafter"/>
</dbReference>
<dbReference type="GO" id="GO:0016926">
    <property type="term" value="P:protein desumoylation"/>
    <property type="evidence" value="ECO:0007669"/>
    <property type="project" value="TreeGrafter"/>
</dbReference>
<feature type="domain" description="Ubiquitin-like protease family profile" evidence="7">
    <location>
        <begin position="761"/>
        <end position="1084"/>
    </location>
</feature>
<feature type="compositionally biased region" description="Low complexity" evidence="6">
    <location>
        <begin position="982"/>
        <end position="998"/>
    </location>
</feature>
<evidence type="ECO:0000256" key="6">
    <source>
        <dbReference type="SAM" id="MobiDB-lite"/>
    </source>
</evidence>
<dbReference type="PANTHER" id="PTHR46896">
    <property type="entry name" value="SENTRIN-SPECIFIC PROTEASE"/>
    <property type="match status" value="1"/>
</dbReference>
<gene>
    <name evidence="8" type="ORF">N7541_008671</name>
</gene>
<dbReference type="GO" id="GO:0006508">
    <property type="term" value="P:proteolysis"/>
    <property type="evidence" value="ECO:0007669"/>
    <property type="project" value="UniProtKB-KW"/>
</dbReference>
<feature type="compositionally biased region" description="Polar residues" evidence="6">
    <location>
        <begin position="1212"/>
        <end position="1237"/>
    </location>
</feature>
<name>A0A9W9R2J1_PENBR</name>
<feature type="compositionally biased region" description="Basic and acidic residues" evidence="6">
    <location>
        <begin position="888"/>
        <end position="900"/>
    </location>
</feature>
<dbReference type="SUPFAM" id="SSF54001">
    <property type="entry name" value="Cysteine proteinases"/>
    <property type="match status" value="1"/>
</dbReference>
<feature type="compositionally biased region" description="Low complexity" evidence="6">
    <location>
        <begin position="130"/>
        <end position="145"/>
    </location>
</feature>
<feature type="compositionally biased region" description="Basic and acidic residues" evidence="6">
    <location>
        <begin position="1199"/>
        <end position="1208"/>
    </location>
</feature>
<dbReference type="AlphaFoldDB" id="A0A9W9R2J1"/>
<evidence type="ECO:0000256" key="5">
    <source>
        <dbReference type="ARBA" id="ARBA00022801"/>
    </source>
</evidence>
<comment type="similarity">
    <text evidence="1">Belongs to the peptidase C48 family.</text>
</comment>
<evidence type="ECO:0000313" key="8">
    <source>
        <dbReference type="EMBL" id="KAJ5350944.1"/>
    </source>
</evidence>
<dbReference type="Proteomes" id="UP001148299">
    <property type="component" value="Unassembled WGS sequence"/>
</dbReference>
<dbReference type="GO" id="GO:0005634">
    <property type="term" value="C:nucleus"/>
    <property type="evidence" value="ECO:0007669"/>
    <property type="project" value="TreeGrafter"/>
</dbReference>
<dbReference type="InterPro" id="IPR003653">
    <property type="entry name" value="Peptidase_C48_C"/>
</dbReference>
<evidence type="ECO:0000313" key="9">
    <source>
        <dbReference type="Proteomes" id="UP001148299"/>
    </source>
</evidence>
<comment type="caution">
    <text evidence="8">The sequence shown here is derived from an EMBL/GenBank/DDBJ whole genome shotgun (WGS) entry which is preliminary data.</text>
</comment>
<organism evidence="8 9">
    <name type="scientific">Penicillium brevicompactum</name>
    <dbReference type="NCBI Taxonomy" id="5074"/>
    <lineage>
        <taxon>Eukaryota</taxon>
        <taxon>Fungi</taxon>
        <taxon>Dikarya</taxon>
        <taxon>Ascomycota</taxon>
        <taxon>Pezizomycotina</taxon>
        <taxon>Eurotiomycetes</taxon>
        <taxon>Eurotiomycetidae</taxon>
        <taxon>Eurotiales</taxon>
        <taxon>Aspergillaceae</taxon>
        <taxon>Penicillium</taxon>
    </lineage>
</organism>
<dbReference type="PANTHER" id="PTHR46896:SF3">
    <property type="entry name" value="FI06413P-RELATED"/>
    <property type="match status" value="1"/>
</dbReference>
<feature type="region of interest" description="Disordered" evidence="6">
    <location>
        <begin position="1149"/>
        <end position="1279"/>
    </location>
</feature>
<reference evidence="8" key="1">
    <citation type="submission" date="2022-12" db="EMBL/GenBank/DDBJ databases">
        <authorList>
            <person name="Petersen C."/>
        </authorList>
    </citation>
    <scope>NUCLEOTIDE SEQUENCE</scope>
    <source>
        <strain evidence="8">IBT 35675</strain>
    </source>
</reference>
<dbReference type="InterPro" id="IPR051947">
    <property type="entry name" value="Sentrin-specific_protease"/>
</dbReference>